<evidence type="ECO:0000313" key="2">
    <source>
        <dbReference type="Proteomes" id="UP000198327"/>
    </source>
</evidence>
<reference evidence="2" key="1">
    <citation type="submission" date="2017-06" db="EMBL/GenBank/DDBJ databases">
        <authorList>
            <person name="Varghese N."/>
            <person name="Submissions S."/>
        </authorList>
    </citation>
    <scope>NUCLEOTIDE SEQUENCE [LARGE SCALE GENOMIC DNA]</scope>
    <source>
        <strain evidence="2">JCM 23211</strain>
    </source>
</reference>
<dbReference type="OrthoDB" id="4469229at2"/>
<protein>
    <submittedName>
        <fullName evidence="1">Uncharacterized protein</fullName>
    </submittedName>
</protein>
<gene>
    <name evidence="1" type="ORF">SAMN05421642_11878</name>
</gene>
<dbReference type="Proteomes" id="UP000198327">
    <property type="component" value="Unassembled WGS sequence"/>
</dbReference>
<organism evidence="1 2">
    <name type="scientific">Rhodococcoides kyotonense</name>
    <dbReference type="NCBI Taxonomy" id="398843"/>
    <lineage>
        <taxon>Bacteria</taxon>
        <taxon>Bacillati</taxon>
        <taxon>Actinomycetota</taxon>
        <taxon>Actinomycetes</taxon>
        <taxon>Mycobacteriales</taxon>
        <taxon>Nocardiaceae</taxon>
        <taxon>Rhodococcoides</taxon>
    </lineage>
</organism>
<dbReference type="RefSeq" id="WP_141136552.1">
    <property type="nucleotide sequence ID" value="NZ_FZOW01000018.1"/>
</dbReference>
<proteinExistence type="predicted"/>
<evidence type="ECO:0000313" key="1">
    <source>
        <dbReference type="EMBL" id="SNT42346.1"/>
    </source>
</evidence>
<accession>A0A239MI55</accession>
<sequence>MGSNIDPIQTQSSQVSTALERAEIAALSELASPEAITAFALVRNRLRPAESNRFTELSAVVDRLAGPELVESAEAELNESLREAPRTESVDELVRSARGPIAKLAVAQLLRDDNSSGQSDGRR</sequence>
<dbReference type="EMBL" id="FZOW01000018">
    <property type="protein sequence ID" value="SNT42346.1"/>
    <property type="molecule type" value="Genomic_DNA"/>
</dbReference>
<dbReference type="AlphaFoldDB" id="A0A239MI55"/>
<name>A0A239MI55_9NOCA</name>
<keyword evidence="2" id="KW-1185">Reference proteome</keyword>